<sequence>MLGAFPSQMIEKLFTAGHIHGAALQNIQPSSLDLTLSEELYRVEGVFLPQRGEHVRDLIDMFHAQSVTFAEPLQCHGVYLCRLNERLVLPESVYAYANNKSSTGRINLQVRLLCDGVPKFDQIPKSYCGELWILVAPHSFSIALQPGQSLNQMRFFNADTRLSEEEHRALYSFQPLLYQFDGKSFPAAEVLFDKGGGITMTIDFDQDIIGYVAFPNSAKVLDYARRDYKPEDFFEPICRLKKNQLVLNREGFYIFSTKEYIAVPPEFSVEMIAYDPTKGEFRTHYAGFFDPGWGFGARGELKGTPAVLEVYPHDHNFIFRDGQPICKMVYERLATFPDRIYGVGDLGSHYQHQRGPCLSKHFVQHAKVAASVLSQI</sequence>
<dbReference type="Pfam" id="PF06559">
    <property type="entry name" value="DCD_N"/>
    <property type="match status" value="1"/>
</dbReference>
<dbReference type="Pfam" id="PF22569">
    <property type="entry name" value="DCD_C"/>
    <property type="match status" value="1"/>
</dbReference>
<dbReference type="NCBIfam" id="NF005734">
    <property type="entry name" value="PRK07559.1"/>
    <property type="match status" value="1"/>
</dbReference>
<dbReference type="AlphaFoldDB" id="A0A1G2AR42"/>
<dbReference type="InterPro" id="IPR010550">
    <property type="entry name" value="DCD_N"/>
</dbReference>
<name>A0A1G2AR42_9BACT</name>
<accession>A0A1G2AR42</accession>
<dbReference type="GO" id="GO:0009394">
    <property type="term" value="P:2'-deoxyribonucleotide metabolic process"/>
    <property type="evidence" value="ECO:0007669"/>
    <property type="project" value="InterPro"/>
</dbReference>
<dbReference type="SUPFAM" id="SSF51283">
    <property type="entry name" value="dUTPase-like"/>
    <property type="match status" value="2"/>
</dbReference>
<evidence type="ECO:0008006" key="5">
    <source>
        <dbReference type="Google" id="ProtNLM"/>
    </source>
</evidence>
<dbReference type="InterPro" id="IPR036157">
    <property type="entry name" value="dUTPase-like_sf"/>
</dbReference>
<dbReference type="InterPro" id="IPR053811">
    <property type="entry name" value="DCD_C"/>
</dbReference>
<evidence type="ECO:0000313" key="3">
    <source>
        <dbReference type="EMBL" id="OGY79353.1"/>
    </source>
</evidence>
<evidence type="ECO:0000259" key="1">
    <source>
        <dbReference type="Pfam" id="PF06559"/>
    </source>
</evidence>
<evidence type="ECO:0000313" key="4">
    <source>
        <dbReference type="Proteomes" id="UP000177165"/>
    </source>
</evidence>
<protein>
    <recommendedName>
        <fullName evidence="5">2'-deoxycytidine 5'-triphosphate deaminase</fullName>
    </recommendedName>
</protein>
<gene>
    <name evidence="3" type="ORF">A3B74_00725</name>
</gene>
<reference evidence="3 4" key="1">
    <citation type="journal article" date="2016" name="Nat. Commun.">
        <title>Thousands of microbial genomes shed light on interconnected biogeochemical processes in an aquifer system.</title>
        <authorList>
            <person name="Anantharaman K."/>
            <person name="Brown C.T."/>
            <person name="Hug L.A."/>
            <person name="Sharon I."/>
            <person name="Castelle C.J."/>
            <person name="Probst A.J."/>
            <person name="Thomas B.C."/>
            <person name="Singh A."/>
            <person name="Wilkins M.J."/>
            <person name="Karaoz U."/>
            <person name="Brodie E.L."/>
            <person name="Williams K.H."/>
            <person name="Hubbard S.S."/>
            <person name="Banfield J.F."/>
        </authorList>
    </citation>
    <scope>NUCLEOTIDE SEQUENCE [LARGE SCALE GENOMIC DNA]</scope>
</reference>
<dbReference type="GO" id="GO:0008829">
    <property type="term" value="F:dCTP deaminase activity"/>
    <property type="evidence" value="ECO:0007669"/>
    <property type="project" value="InterPro"/>
</dbReference>
<dbReference type="Proteomes" id="UP000177165">
    <property type="component" value="Unassembled WGS sequence"/>
</dbReference>
<organism evidence="3 4">
    <name type="scientific">Candidatus Kerfeldbacteria bacterium RIFCSPHIGHO2_02_FULL_42_14</name>
    <dbReference type="NCBI Taxonomy" id="1798540"/>
    <lineage>
        <taxon>Bacteria</taxon>
        <taxon>Candidatus Kerfeldiibacteriota</taxon>
    </lineage>
</organism>
<dbReference type="Gene3D" id="2.70.40.10">
    <property type="match status" value="2"/>
</dbReference>
<evidence type="ECO:0000259" key="2">
    <source>
        <dbReference type="Pfam" id="PF22569"/>
    </source>
</evidence>
<dbReference type="PANTHER" id="PTHR42680:SF3">
    <property type="entry name" value="DCTP DEAMINASE"/>
    <property type="match status" value="1"/>
</dbReference>
<dbReference type="PANTHER" id="PTHR42680">
    <property type="entry name" value="DCTP DEAMINASE"/>
    <property type="match status" value="1"/>
</dbReference>
<proteinExistence type="predicted"/>
<dbReference type="EMBL" id="MHKB01000009">
    <property type="protein sequence ID" value="OGY79353.1"/>
    <property type="molecule type" value="Genomic_DNA"/>
</dbReference>
<comment type="caution">
    <text evidence="3">The sequence shown here is derived from an EMBL/GenBank/DDBJ whole genome shotgun (WGS) entry which is preliminary data.</text>
</comment>
<dbReference type="STRING" id="1798540.A3B74_00725"/>
<feature type="domain" description="2'-deoxycytidine 5'-triphosphate deaminase N-terminal" evidence="1">
    <location>
        <begin position="3"/>
        <end position="158"/>
    </location>
</feature>
<feature type="domain" description="2'-deoxycytidine 5'-triphosphate deaminase C-terminal" evidence="2">
    <location>
        <begin position="195"/>
        <end position="362"/>
    </location>
</feature>